<evidence type="ECO:0000313" key="3">
    <source>
        <dbReference type="Proteomes" id="UP001285908"/>
    </source>
</evidence>
<reference evidence="2 3" key="1">
    <citation type="journal article" date="2023" name="Mol. Phylogenet. Evol.">
        <title>Genome-scale phylogeny and comparative genomics of the fungal order Sordariales.</title>
        <authorList>
            <person name="Hensen N."/>
            <person name="Bonometti L."/>
            <person name="Westerberg I."/>
            <person name="Brannstrom I.O."/>
            <person name="Guillou S."/>
            <person name="Cros-Aarteil S."/>
            <person name="Calhoun S."/>
            <person name="Haridas S."/>
            <person name="Kuo A."/>
            <person name="Mondo S."/>
            <person name="Pangilinan J."/>
            <person name="Riley R."/>
            <person name="LaButti K."/>
            <person name="Andreopoulos B."/>
            <person name="Lipzen A."/>
            <person name="Chen C."/>
            <person name="Yan M."/>
            <person name="Daum C."/>
            <person name="Ng V."/>
            <person name="Clum A."/>
            <person name="Steindorff A."/>
            <person name="Ohm R.A."/>
            <person name="Martin F."/>
            <person name="Silar P."/>
            <person name="Natvig D.O."/>
            <person name="Lalanne C."/>
            <person name="Gautier V."/>
            <person name="Ament-Velasquez S.L."/>
            <person name="Kruys A."/>
            <person name="Hutchinson M.I."/>
            <person name="Powell A.J."/>
            <person name="Barry K."/>
            <person name="Miller A.N."/>
            <person name="Grigoriev I.V."/>
            <person name="Debuchy R."/>
            <person name="Gladieux P."/>
            <person name="Hiltunen Thoren M."/>
            <person name="Johannesson H."/>
        </authorList>
    </citation>
    <scope>NUCLEOTIDE SEQUENCE [LARGE SCALE GENOMIC DNA]</scope>
    <source>
        <strain evidence="2 3">FGSC 10403</strain>
    </source>
</reference>
<dbReference type="Pfam" id="PF00646">
    <property type="entry name" value="F-box"/>
    <property type="match status" value="1"/>
</dbReference>
<proteinExistence type="predicted"/>
<gene>
    <name evidence="2" type="ORF">B0T23DRAFT_429234</name>
</gene>
<dbReference type="InterPro" id="IPR036047">
    <property type="entry name" value="F-box-like_dom_sf"/>
</dbReference>
<dbReference type="EMBL" id="JAULSX010000004">
    <property type="protein sequence ID" value="KAK3493035.1"/>
    <property type="molecule type" value="Genomic_DNA"/>
</dbReference>
<dbReference type="AlphaFoldDB" id="A0AAJ0I8X1"/>
<evidence type="ECO:0000313" key="2">
    <source>
        <dbReference type="EMBL" id="KAK3493035.1"/>
    </source>
</evidence>
<dbReference type="InterPro" id="IPR001810">
    <property type="entry name" value="F-box_dom"/>
</dbReference>
<dbReference type="Proteomes" id="UP001285908">
    <property type="component" value="Unassembled WGS sequence"/>
</dbReference>
<feature type="domain" description="F-box" evidence="1">
    <location>
        <begin position="96"/>
        <end position="144"/>
    </location>
</feature>
<dbReference type="GeneID" id="87877804"/>
<dbReference type="CDD" id="cd09917">
    <property type="entry name" value="F-box_SF"/>
    <property type="match status" value="1"/>
</dbReference>
<protein>
    <recommendedName>
        <fullName evidence="1">F-box domain-containing protein</fullName>
    </recommendedName>
</protein>
<accession>A0AAJ0I8X1</accession>
<dbReference type="SUPFAM" id="SSF81383">
    <property type="entry name" value="F-box domain"/>
    <property type="match status" value="1"/>
</dbReference>
<dbReference type="PROSITE" id="PS50181">
    <property type="entry name" value="FBOX"/>
    <property type="match status" value="1"/>
</dbReference>
<dbReference type="RefSeq" id="XP_062693493.1">
    <property type="nucleotide sequence ID" value="XM_062840182.1"/>
</dbReference>
<comment type="caution">
    <text evidence="2">The sequence shown here is derived from an EMBL/GenBank/DDBJ whole genome shotgun (WGS) entry which is preliminary data.</text>
</comment>
<organism evidence="2 3">
    <name type="scientific">Neurospora hispaniola</name>
    <dbReference type="NCBI Taxonomy" id="588809"/>
    <lineage>
        <taxon>Eukaryota</taxon>
        <taxon>Fungi</taxon>
        <taxon>Dikarya</taxon>
        <taxon>Ascomycota</taxon>
        <taxon>Pezizomycotina</taxon>
        <taxon>Sordariomycetes</taxon>
        <taxon>Sordariomycetidae</taxon>
        <taxon>Sordariales</taxon>
        <taxon>Sordariaceae</taxon>
        <taxon>Neurospora</taxon>
    </lineage>
</organism>
<name>A0AAJ0I8X1_9PEZI</name>
<evidence type="ECO:0000259" key="1">
    <source>
        <dbReference type="PROSITE" id="PS50181"/>
    </source>
</evidence>
<dbReference type="SMART" id="SM00256">
    <property type="entry name" value="FBOX"/>
    <property type="match status" value="1"/>
</dbReference>
<keyword evidence="3" id="KW-1185">Reference proteome</keyword>
<sequence>MCFQIPFTPAICRTCGSTKPIPDEKIRCPTAQELGIEFEDDYVNKCPNGVRTITVQQKADKELERAVVCLVCAISPHLTLPPHFQSTSSPHPKMSVISLHNAPLEILLIILDNVDPISLINLAQTCQTLRATIRPTRINFLQRLLALELIPEYGGITPFLRGRDSHISPRMGSKDWESNKYACGGCLKLLPHTRFDNHNILRLDLRKPPPGSREANRLAEWWFIDRWDDGVRARIFQHRIHIRARDESLADVRMRYHEATHPWESMRQAGGINQFLWAGNVEADILTTNDLIASNHELVICGLRRHNRRCIECIFVRGDWHRNKNSMHNGGRPILPSPVVTGRKLDFYNFFDRCFPNLFDPVPRAKIGRRFLYYGAHDNKTYHLTMRILRCGGCAKWREASQFRLPVIAYEEVHFLTDAMSKYCVQDAELGELREPRCNRCFLREHGMAAFRRHLVAFARSLMADALERARYQVLFGWDKLCDDFRLPFGDFANYWVEYGKSIVSDFPIQGEDLLAEPFLTTHQLDELSRRFTCFTSFVERMYQGLRPVRPAISDIRSNEEIMASTMDSWFRVWYDDYHLYEKTYRRLQDQLKWIEQHELEVVSYALEADPWGPESWDLGWEVEEER</sequence>